<evidence type="ECO:0008006" key="4">
    <source>
        <dbReference type="Google" id="ProtNLM"/>
    </source>
</evidence>
<dbReference type="RefSeq" id="WP_227891707.1">
    <property type="nucleotide sequence ID" value="NZ_JAJFZQ010000006.1"/>
</dbReference>
<gene>
    <name evidence="2" type="ORF">LJ752_12715</name>
</gene>
<feature type="transmembrane region" description="Helical" evidence="1">
    <location>
        <begin position="228"/>
        <end position="251"/>
    </location>
</feature>
<dbReference type="InterPro" id="IPR038728">
    <property type="entry name" value="YkvI-like"/>
</dbReference>
<organism evidence="2 3">
    <name type="scientific">Arthrobacter gengyunqii</name>
    <dbReference type="NCBI Taxonomy" id="2886940"/>
    <lineage>
        <taxon>Bacteria</taxon>
        <taxon>Bacillati</taxon>
        <taxon>Actinomycetota</taxon>
        <taxon>Actinomycetes</taxon>
        <taxon>Micrococcales</taxon>
        <taxon>Micrococcaceae</taxon>
        <taxon>Arthrobacter</taxon>
    </lineage>
</organism>
<feature type="transmembrane region" description="Helical" evidence="1">
    <location>
        <begin position="12"/>
        <end position="31"/>
    </location>
</feature>
<evidence type="ECO:0000256" key="1">
    <source>
        <dbReference type="SAM" id="Phobius"/>
    </source>
</evidence>
<proteinExistence type="predicted"/>
<feature type="transmembrane region" description="Helical" evidence="1">
    <location>
        <begin position="129"/>
        <end position="147"/>
    </location>
</feature>
<dbReference type="InterPro" id="IPR038377">
    <property type="entry name" value="Na/Glc_symporter_sf"/>
</dbReference>
<feature type="transmembrane region" description="Helical" evidence="1">
    <location>
        <begin position="89"/>
        <end position="109"/>
    </location>
</feature>
<keyword evidence="1" id="KW-0812">Transmembrane</keyword>
<evidence type="ECO:0000313" key="2">
    <source>
        <dbReference type="EMBL" id="MCC3266900.1"/>
    </source>
</evidence>
<feature type="transmembrane region" description="Helical" evidence="1">
    <location>
        <begin position="43"/>
        <end position="68"/>
    </location>
</feature>
<dbReference type="Gene3D" id="1.20.1730.10">
    <property type="entry name" value="Sodium/glucose cotransporter"/>
    <property type="match status" value="1"/>
</dbReference>
<dbReference type="PANTHER" id="PTHR37814:SF1">
    <property type="entry name" value="MEMBRANE PROTEIN"/>
    <property type="match status" value="1"/>
</dbReference>
<comment type="caution">
    <text evidence="2">The sequence shown here is derived from an EMBL/GenBank/DDBJ whole genome shotgun (WGS) entry which is preliminary data.</text>
</comment>
<keyword evidence="3" id="KW-1185">Reference proteome</keyword>
<sequence>MTQTTSRNVRFGTVITVMGAIVAYLIGSGFATGQEALQYFSSFGAAGAAGALAITFILYCYVTAVVLRDGRNLRLKSGNQIFEYYCGKYIGRFFGVFAPAFFFCMYAVMLSGAGAALSEHLGWNQQVGIFAMAIAALVTVMLGLDGLVTIVSKLGPIIVALSLVVGVIGIVRSPEGIADSADVLPTLDVLQAAPNWAVSGFIFPGLGILMLVPFLASLSRRVQNDREAITGGLVGAVTFVAAVGVVAYGLLANIGNVHDKQIPMLWIADQVFSGAGSVFSVVLFAGIYTTAVPLLWTAVNRIETNDKSNRAKVLAVIGTGIAVLLAQVPFAELVNLLYPIAGYLAVVLLVCIAVRHIRNVRQRKQGVDVYAVAFERLPEEKAGAYASQA</sequence>
<name>A0ABS8GKK3_9MICC</name>
<feature type="transmembrane region" description="Helical" evidence="1">
    <location>
        <begin position="271"/>
        <end position="299"/>
    </location>
</feature>
<dbReference type="PANTHER" id="PTHR37814">
    <property type="entry name" value="CONSERVED MEMBRANE PROTEIN"/>
    <property type="match status" value="1"/>
</dbReference>
<dbReference type="Proteomes" id="UP001139168">
    <property type="component" value="Unassembled WGS sequence"/>
</dbReference>
<reference evidence="2" key="1">
    <citation type="submission" date="2021-10" db="EMBL/GenBank/DDBJ databases">
        <title>Novel species in genus Arthrobacter.</title>
        <authorList>
            <person name="Liu Y."/>
        </authorList>
    </citation>
    <scope>NUCLEOTIDE SEQUENCE</scope>
    <source>
        <strain evidence="2">Zg-Y786</strain>
    </source>
</reference>
<feature type="transmembrane region" description="Helical" evidence="1">
    <location>
        <begin position="336"/>
        <end position="354"/>
    </location>
</feature>
<protein>
    <recommendedName>
        <fullName evidence="4">Membrane protein YkvI</fullName>
    </recommendedName>
</protein>
<keyword evidence="1" id="KW-1133">Transmembrane helix</keyword>
<keyword evidence="1" id="KW-0472">Membrane</keyword>
<feature type="transmembrane region" description="Helical" evidence="1">
    <location>
        <begin position="311"/>
        <end position="330"/>
    </location>
</feature>
<dbReference type="EMBL" id="JAJFZQ010000006">
    <property type="protein sequence ID" value="MCC3266900.1"/>
    <property type="molecule type" value="Genomic_DNA"/>
</dbReference>
<accession>A0ABS8GKK3</accession>
<feature type="transmembrane region" description="Helical" evidence="1">
    <location>
        <begin position="193"/>
        <end position="216"/>
    </location>
</feature>
<evidence type="ECO:0000313" key="3">
    <source>
        <dbReference type="Proteomes" id="UP001139168"/>
    </source>
</evidence>
<feature type="transmembrane region" description="Helical" evidence="1">
    <location>
        <begin position="154"/>
        <end position="173"/>
    </location>
</feature>